<reference evidence="13" key="1">
    <citation type="journal article" date="2004" name="Nature">
        <title>Genome duplication in the teleost fish Tetraodon nigroviridis reveals the early vertebrate proto-karyotype.</title>
        <authorList>
            <person name="Jaillon O."/>
            <person name="Aury J.-M."/>
            <person name="Brunet F."/>
            <person name="Petit J.-L."/>
            <person name="Stange-Thomann N."/>
            <person name="Mauceli E."/>
            <person name="Bouneau L."/>
            <person name="Fischer C."/>
            <person name="Ozouf-Costaz C."/>
            <person name="Bernot A."/>
            <person name="Nicaud S."/>
            <person name="Jaffe D."/>
            <person name="Fisher S."/>
            <person name="Lutfalla G."/>
            <person name="Dossat C."/>
            <person name="Segurens B."/>
            <person name="Dasilva C."/>
            <person name="Salanoubat M."/>
            <person name="Levy M."/>
            <person name="Boudet N."/>
            <person name="Castellano S."/>
            <person name="Anthouard V."/>
            <person name="Jubin C."/>
            <person name="Castelli V."/>
            <person name="Katinka M."/>
            <person name="Vacherie B."/>
            <person name="Biemont C."/>
            <person name="Skalli Z."/>
            <person name="Cattolico L."/>
            <person name="Poulain J."/>
            <person name="De Berardinis V."/>
            <person name="Cruaud C."/>
            <person name="Duprat S."/>
            <person name="Brottier P."/>
            <person name="Coutanceau J.-P."/>
            <person name="Gouzy J."/>
            <person name="Parra G."/>
            <person name="Lardier G."/>
            <person name="Chapple C."/>
            <person name="McKernan K.J."/>
            <person name="McEwan P."/>
            <person name="Bosak S."/>
            <person name="Kellis M."/>
            <person name="Volff J.-N."/>
            <person name="Guigo R."/>
            <person name="Zody M.C."/>
            <person name="Mesirov J."/>
            <person name="Lindblad-Toh K."/>
            <person name="Birren B."/>
            <person name="Nusbaum C."/>
            <person name="Kahn D."/>
            <person name="Robinson-Rechavi M."/>
            <person name="Laudet V."/>
            <person name="Schachter V."/>
            <person name="Quetier F."/>
            <person name="Saurin W."/>
            <person name="Scarpelli C."/>
            <person name="Wincker P."/>
            <person name="Lander E.S."/>
            <person name="Weissenbach J."/>
            <person name="Roest Crollius H."/>
        </authorList>
    </citation>
    <scope>NUCLEOTIDE SEQUENCE [LARGE SCALE GENOMIC DNA]</scope>
</reference>
<dbReference type="PANTHER" id="PTHR16040">
    <property type="entry name" value="AUSTRALIN, ISOFORM A-RELATED"/>
    <property type="match status" value="1"/>
</dbReference>
<feature type="compositionally biased region" description="Basic and acidic residues" evidence="11">
    <location>
        <begin position="1"/>
        <end position="20"/>
    </location>
</feature>
<proteinExistence type="inferred from homology"/>
<evidence type="ECO:0000256" key="4">
    <source>
        <dbReference type="ARBA" id="ARBA00022454"/>
    </source>
</evidence>
<reference evidence="13" key="2">
    <citation type="submission" date="2004-02" db="EMBL/GenBank/DDBJ databases">
        <authorList>
            <consortium name="Genoscope"/>
            <consortium name="Whitehead Institute Centre for Genome Research"/>
        </authorList>
    </citation>
    <scope>NUCLEOTIDE SEQUENCE</scope>
</reference>
<name>Q4SRQ1_TETNG</name>
<dbReference type="GO" id="GO:0051233">
    <property type="term" value="C:spindle midzone"/>
    <property type="evidence" value="ECO:0007669"/>
    <property type="project" value="TreeGrafter"/>
</dbReference>
<feature type="region of interest" description="Disordered" evidence="11">
    <location>
        <begin position="101"/>
        <end position="186"/>
    </location>
</feature>
<organism evidence="13">
    <name type="scientific">Tetraodon nigroviridis</name>
    <name type="common">Spotted green pufferfish</name>
    <name type="synonym">Chelonodon nigroviridis</name>
    <dbReference type="NCBI Taxonomy" id="99883"/>
    <lineage>
        <taxon>Eukaryota</taxon>
        <taxon>Metazoa</taxon>
        <taxon>Chordata</taxon>
        <taxon>Craniata</taxon>
        <taxon>Vertebrata</taxon>
        <taxon>Euteleostomi</taxon>
        <taxon>Actinopterygii</taxon>
        <taxon>Neopterygii</taxon>
        <taxon>Teleostei</taxon>
        <taxon>Neoteleostei</taxon>
        <taxon>Acanthomorphata</taxon>
        <taxon>Eupercaria</taxon>
        <taxon>Tetraodontiformes</taxon>
        <taxon>Tetradontoidea</taxon>
        <taxon>Tetraodontidae</taxon>
        <taxon>Tetraodon</taxon>
    </lineage>
</organism>
<keyword evidence="9" id="KW-0137">Centromere</keyword>
<evidence type="ECO:0000256" key="8">
    <source>
        <dbReference type="ARBA" id="ARBA00023306"/>
    </source>
</evidence>
<dbReference type="EMBL" id="CAAE01014504">
    <property type="protein sequence ID" value="CAF96681.1"/>
    <property type="molecule type" value="Genomic_DNA"/>
</dbReference>
<feature type="domain" description="Borealin N-terminal" evidence="12">
    <location>
        <begin position="23"/>
        <end position="74"/>
    </location>
</feature>
<evidence type="ECO:0000256" key="2">
    <source>
        <dbReference type="ARBA" id="ARBA00004584"/>
    </source>
</evidence>
<evidence type="ECO:0000256" key="7">
    <source>
        <dbReference type="ARBA" id="ARBA00023242"/>
    </source>
</evidence>
<feature type="compositionally biased region" description="Low complexity" evidence="11">
    <location>
        <begin position="134"/>
        <end position="151"/>
    </location>
</feature>
<dbReference type="GO" id="GO:0051301">
    <property type="term" value="P:cell division"/>
    <property type="evidence" value="ECO:0007669"/>
    <property type="project" value="UniProtKB-KW"/>
</dbReference>
<dbReference type="InterPro" id="IPR018851">
    <property type="entry name" value="Borealin_N"/>
</dbReference>
<dbReference type="GO" id="GO:0000775">
    <property type="term" value="C:chromosome, centromeric region"/>
    <property type="evidence" value="ECO:0007669"/>
    <property type="project" value="UniProtKB-SubCell"/>
</dbReference>
<keyword evidence="4" id="KW-0158">Chromosome</keyword>
<feature type="region of interest" description="Disordered" evidence="11">
    <location>
        <begin position="1"/>
        <end position="21"/>
    </location>
</feature>
<keyword evidence="6" id="KW-0498">Mitosis</keyword>
<dbReference type="AlphaFoldDB" id="Q4SRQ1"/>
<evidence type="ECO:0000256" key="5">
    <source>
        <dbReference type="ARBA" id="ARBA00022618"/>
    </source>
</evidence>
<evidence type="ECO:0000256" key="6">
    <source>
        <dbReference type="ARBA" id="ARBA00022776"/>
    </source>
</evidence>
<dbReference type="Pfam" id="PF10444">
    <property type="entry name" value="Nbl1_Borealin_N"/>
    <property type="match status" value="1"/>
</dbReference>
<sequence>MKAPRSHEAEMRPKNNEVGRKRMSLFIQQVEKEAQQRMTELEARVETMQETIDQAFRVEMMKMPPSLLSTRMGEEEFFSSEASAAPKVGLLRASGAPLAAGRVKSMATPDNSTPPERTASKSSRAGKAAQLPRTLASSSSTGNLGSSSAATKRSQSRATKTAERPKLRRGSGSWGGGGAPLTALSPSRPVASTGDLHCAMAASAAHITVTTGLGQTISFSEETKHEVDLDLLDDVAWCHIQRLTSLMEHLWRRSQR</sequence>
<keyword evidence="7" id="KW-0539">Nucleus</keyword>
<comment type="subcellular location">
    <subcellularLocation>
        <location evidence="2">Chromosome</location>
        <location evidence="2">Centromere</location>
    </subcellularLocation>
    <subcellularLocation>
        <location evidence="1">Nucleus</location>
    </subcellularLocation>
</comment>
<dbReference type="PANTHER" id="PTHR16040:SF10">
    <property type="entry name" value="BOREALIN-2"/>
    <property type="match status" value="1"/>
</dbReference>
<evidence type="ECO:0000313" key="13">
    <source>
        <dbReference type="EMBL" id="CAF96681.1"/>
    </source>
</evidence>
<dbReference type="OrthoDB" id="6360905at2759"/>
<dbReference type="KEGG" id="tng:GSTEN00013803G001"/>
<evidence type="ECO:0000256" key="10">
    <source>
        <dbReference type="SAM" id="Coils"/>
    </source>
</evidence>
<evidence type="ECO:0000259" key="12">
    <source>
        <dbReference type="Pfam" id="PF10444"/>
    </source>
</evidence>
<protein>
    <submittedName>
        <fullName evidence="13">Chromosome undetermined SCAF14504, whole genome shotgun sequence</fullName>
    </submittedName>
</protein>
<accession>Q4SRQ1</accession>
<feature type="compositionally biased region" description="Polar residues" evidence="11">
    <location>
        <begin position="108"/>
        <end position="123"/>
    </location>
</feature>
<dbReference type="GO" id="GO:0000070">
    <property type="term" value="P:mitotic sister chromatid segregation"/>
    <property type="evidence" value="ECO:0007669"/>
    <property type="project" value="TreeGrafter"/>
</dbReference>
<dbReference type="InterPro" id="IPR018867">
    <property type="entry name" value="Cell_div_borealin"/>
</dbReference>
<evidence type="ECO:0000256" key="9">
    <source>
        <dbReference type="ARBA" id="ARBA00023328"/>
    </source>
</evidence>
<dbReference type="GO" id="GO:0032133">
    <property type="term" value="C:chromosome passenger complex"/>
    <property type="evidence" value="ECO:0007669"/>
    <property type="project" value="TreeGrafter"/>
</dbReference>
<gene>
    <name evidence="13" type="ORF">GSTENG00013803001</name>
</gene>
<feature type="coiled-coil region" evidence="10">
    <location>
        <begin position="31"/>
        <end position="58"/>
    </location>
</feature>
<evidence type="ECO:0000256" key="1">
    <source>
        <dbReference type="ARBA" id="ARBA00004123"/>
    </source>
</evidence>
<keyword evidence="10" id="KW-0175">Coiled coil</keyword>
<keyword evidence="5" id="KW-0132">Cell division</keyword>
<evidence type="ECO:0000256" key="3">
    <source>
        <dbReference type="ARBA" id="ARBA00009914"/>
    </source>
</evidence>
<evidence type="ECO:0000256" key="11">
    <source>
        <dbReference type="SAM" id="MobiDB-lite"/>
    </source>
</evidence>
<comment type="similarity">
    <text evidence="3">Belongs to the borealin family.</text>
</comment>
<dbReference type="GO" id="GO:0005634">
    <property type="term" value="C:nucleus"/>
    <property type="evidence" value="ECO:0007669"/>
    <property type="project" value="UniProtKB-SubCell"/>
</dbReference>
<dbReference type="Gene3D" id="6.10.250.1900">
    <property type="match status" value="1"/>
</dbReference>
<keyword evidence="8" id="KW-0131">Cell cycle</keyword>